<evidence type="ECO:0000256" key="6">
    <source>
        <dbReference type="ARBA" id="ARBA00033752"/>
    </source>
</evidence>
<dbReference type="GO" id="GO:0003735">
    <property type="term" value="F:structural constituent of ribosome"/>
    <property type="evidence" value="ECO:0007669"/>
    <property type="project" value="TreeGrafter"/>
</dbReference>
<evidence type="ECO:0000256" key="1">
    <source>
        <dbReference type="ARBA" id="ARBA00004173"/>
    </source>
</evidence>
<dbReference type="PANTHER" id="PTHR28595:SF1">
    <property type="entry name" value="LARGE RIBOSOMAL SUBUNIT PROTEIN ML54"/>
    <property type="match status" value="1"/>
</dbReference>
<sequence>MNSSSLLLSSKGSSLLFLASRPYAVKAVKASNPAIAGLGKKSKDKAGASKKIKLEVEKDPNKLVNYLCGSNLMQTGEDIKLKPDSEYPDWLWNVYTGPVKQLEDYEPGSKEYLELLKRINIRKNLKLIAMNPIKPQ</sequence>
<organism evidence="8 9">
    <name type="scientific">Frankliniella fusca</name>
    <dbReference type="NCBI Taxonomy" id="407009"/>
    <lineage>
        <taxon>Eukaryota</taxon>
        <taxon>Metazoa</taxon>
        <taxon>Ecdysozoa</taxon>
        <taxon>Arthropoda</taxon>
        <taxon>Hexapoda</taxon>
        <taxon>Insecta</taxon>
        <taxon>Pterygota</taxon>
        <taxon>Neoptera</taxon>
        <taxon>Paraneoptera</taxon>
        <taxon>Thysanoptera</taxon>
        <taxon>Terebrantia</taxon>
        <taxon>Thripoidea</taxon>
        <taxon>Thripidae</taxon>
        <taxon>Frankliniella</taxon>
    </lineage>
</organism>
<keyword evidence="4" id="KW-0496">Mitochondrion</keyword>
<proteinExistence type="inferred from homology"/>
<accession>A0AAE1LNW0</accession>
<dbReference type="GO" id="GO:0005762">
    <property type="term" value="C:mitochondrial large ribosomal subunit"/>
    <property type="evidence" value="ECO:0007669"/>
    <property type="project" value="TreeGrafter"/>
</dbReference>
<dbReference type="Pfam" id="PF08561">
    <property type="entry name" value="Ribosomal_L37"/>
    <property type="match status" value="1"/>
</dbReference>
<evidence type="ECO:0000256" key="2">
    <source>
        <dbReference type="ARBA" id="ARBA00022946"/>
    </source>
</evidence>
<keyword evidence="5" id="KW-0687">Ribonucleoprotein</keyword>
<comment type="subcellular location">
    <subcellularLocation>
        <location evidence="1">Mitochondrion</location>
    </subcellularLocation>
</comment>
<evidence type="ECO:0000256" key="4">
    <source>
        <dbReference type="ARBA" id="ARBA00023128"/>
    </source>
</evidence>
<dbReference type="AlphaFoldDB" id="A0AAE1LNW0"/>
<evidence type="ECO:0000256" key="3">
    <source>
        <dbReference type="ARBA" id="ARBA00022980"/>
    </source>
</evidence>
<reference evidence="8" key="1">
    <citation type="submission" date="2021-07" db="EMBL/GenBank/DDBJ databases">
        <authorList>
            <person name="Catto M.A."/>
            <person name="Jacobson A."/>
            <person name="Kennedy G."/>
            <person name="Labadie P."/>
            <person name="Hunt B.G."/>
            <person name="Srinivasan R."/>
        </authorList>
    </citation>
    <scope>NUCLEOTIDE SEQUENCE</scope>
    <source>
        <strain evidence="8">PL_HMW_Pooled</strain>
        <tissue evidence="8">Head</tissue>
    </source>
</reference>
<evidence type="ECO:0000256" key="5">
    <source>
        <dbReference type="ARBA" id="ARBA00023274"/>
    </source>
</evidence>
<reference evidence="8" key="2">
    <citation type="journal article" date="2023" name="BMC Genomics">
        <title>Pest status, molecular evolution, and epigenetic factors derived from the genome assembly of Frankliniella fusca, a thysanopteran phytovirus vector.</title>
        <authorList>
            <person name="Catto M.A."/>
            <person name="Labadie P.E."/>
            <person name="Jacobson A.L."/>
            <person name="Kennedy G.G."/>
            <person name="Srinivasan R."/>
            <person name="Hunt B.G."/>
        </authorList>
    </citation>
    <scope>NUCLEOTIDE SEQUENCE</scope>
    <source>
        <strain evidence="8">PL_HMW_Pooled</strain>
    </source>
</reference>
<dbReference type="Proteomes" id="UP001219518">
    <property type="component" value="Unassembled WGS sequence"/>
</dbReference>
<name>A0AAE1LNW0_9NEOP</name>
<dbReference type="PANTHER" id="PTHR28595">
    <property type="entry name" value="39S RIBOSOMAL PROTEIN L54, MITOCHONDRIAL"/>
    <property type="match status" value="1"/>
</dbReference>
<keyword evidence="2" id="KW-0809">Transit peptide</keyword>
<keyword evidence="3 8" id="KW-0689">Ribosomal protein</keyword>
<comment type="caution">
    <text evidence="8">The sequence shown here is derived from an EMBL/GenBank/DDBJ whole genome shotgun (WGS) entry which is preliminary data.</text>
</comment>
<evidence type="ECO:0000256" key="7">
    <source>
        <dbReference type="ARBA" id="ARBA00035179"/>
    </source>
</evidence>
<keyword evidence="9" id="KW-1185">Reference proteome</keyword>
<dbReference type="EMBL" id="JAHWGI010001208">
    <property type="protein sequence ID" value="KAK3924922.1"/>
    <property type="molecule type" value="Genomic_DNA"/>
</dbReference>
<evidence type="ECO:0000313" key="8">
    <source>
        <dbReference type="EMBL" id="KAK3924922.1"/>
    </source>
</evidence>
<dbReference type="InterPro" id="IPR013870">
    <property type="entry name" value="Ribosomal_mL54"/>
</dbReference>
<protein>
    <recommendedName>
        <fullName evidence="7">Large ribosomal subunit protein mL54</fullName>
    </recommendedName>
</protein>
<gene>
    <name evidence="8" type="ORF">KUF71_013195</name>
</gene>
<comment type="similarity">
    <text evidence="6">Belongs to the mitochondrion-specific ribosomal protein mL54 family.</text>
</comment>
<evidence type="ECO:0000313" key="9">
    <source>
        <dbReference type="Proteomes" id="UP001219518"/>
    </source>
</evidence>